<dbReference type="AlphaFoldDB" id="A0A2P5DEB9"/>
<accession>A0A2P5DEB9</accession>
<protein>
    <submittedName>
        <fullName evidence="1">Uncharacterized protein</fullName>
    </submittedName>
</protein>
<gene>
    <name evidence="1" type="ORF">PanWU01x14_071110</name>
</gene>
<comment type="caution">
    <text evidence="1">The sequence shown here is derived from an EMBL/GenBank/DDBJ whole genome shotgun (WGS) entry which is preliminary data.</text>
</comment>
<sequence length="69" mass="7457">MLSSIEPDSFSSSSSTLSHFPKPYTAAYLIAAAPAQRPHSRDNSTLGVLIIVEPRGCEEENPENTSCFT</sequence>
<reference evidence="2" key="1">
    <citation type="submission" date="2016-06" db="EMBL/GenBank/DDBJ databases">
        <title>Parallel loss of symbiosis genes in relatives of nitrogen-fixing non-legume Parasponia.</title>
        <authorList>
            <person name="Van Velzen R."/>
            <person name="Holmer R."/>
            <person name="Bu F."/>
            <person name="Rutten L."/>
            <person name="Van Zeijl A."/>
            <person name="Liu W."/>
            <person name="Santuari L."/>
            <person name="Cao Q."/>
            <person name="Sharma T."/>
            <person name="Shen D."/>
            <person name="Roswanjaya Y."/>
            <person name="Wardhani T."/>
            <person name="Kalhor M.S."/>
            <person name="Jansen J."/>
            <person name="Van den Hoogen J."/>
            <person name="Gungor B."/>
            <person name="Hartog M."/>
            <person name="Hontelez J."/>
            <person name="Verver J."/>
            <person name="Yang W.-C."/>
            <person name="Schijlen E."/>
            <person name="Repin R."/>
            <person name="Schilthuizen M."/>
            <person name="Schranz E."/>
            <person name="Heidstra R."/>
            <person name="Miyata K."/>
            <person name="Fedorova E."/>
            <person name="Kohlen W."/>
            <person name="Bisseling T."/>
            <person name="Smit S."/>
            <person name="Geurts R."/>
        </authorList>
    </citation>
    <scope>NUCLEOTIDE SEQUENCE [LARGE SCALE GENOMIC DNA]</scope>
    <source>
        <strain evidence="2">cv. WU1-14</strain>
    </source>
</reference>
<dbReference type="Proteomes" id="UP000237105">
    <property type="component" value="Unassembled WGS sequence"/>
</dbReference>
<organism evidence="1 2">
    <name type="scientific">Parasponia andersonii</name>
    <name type="common">Sponia andersonii</name>
    <dbReference type="NCBI Taxonomy" id="3476"/>
    <lineage>
        <taxon>Eukaryota</taxon>
        <taxon>Viridiplantae</taxon>
        <taxon>Streptophyta</taxon>
        <taxon>Embryophyta</taxon>
        <taxon>Tracheophyta</taxon>
        <taxon>Spermatophyta</taxon>
        <taxon>Magnoliopsida</taxon>
        <taxon>eudicotyledons</taxon>
        <taxon>Gunneridae</taxon>
        <taxon>Pentapetalae</taxon>
        <taxon>rosids</taxon>
        <taxon>fabids</taxon>
        <taxon>Rosales</taxon>
        <taxon>Cannabaceae</taxon>
        <taxon>Parasponia</taxon>
    </lineage>
</organism>
<evidence type="ECO:0000313" key="1">
    <source>
        <dbReference type="EMBL" id="PON71656.1"/>
    </source>
</evidence>
<evidence type="ECO:0000313" key="2">
    <source>
        <dbReference type="Proteomes" id="UP000237105"/>
    </source>
</evidence>
<dbReference type="EMBL" id="JXTB01000043">
    <property type="protein sequence ID" value="PON71656.1"/>
    <property type="molecule type" value="Genomic_DNA"/>
</dbReference>
<name>A0A2P5DEB9_PARAD</name>
<proteinExistence type="predicted"/>
<keyword evidence="2" id="KW-1185">Reference proteome</keyword>